<comment type="caution">
    <text evidence="5">The sequence shown here is derived from an EMBL/GenBank/DDBJ whole genome shotgun (WGS) entry which is preliminary data.</text>
</comment>
<evidence type="ECO:0000313" key="6">
    <source>
        <dbReference type="Proteomes" id="UP000321157"/>
    </source>
</evidence>
<accession>A0A511V498</accession>
<dbReference type="GO" id="GO:0006950">
    <property type="term" value="P:response to stress"/>
    <property type="evidence" value="ECO:0007669"/>
    <property type="project" value="TreeGrafter"/>
</dbReference>
<dbReference type="Proteomes" id="UP000321157">
    <property type="component" value="Unassembled WGS sequence"/>
</dbReference>
<dbReference type="GO" id="GO:0003700">
    <property type="term" value="F:DNA-binding transcription factor activity"/>
    <property type="evidence" value="ECO:0007669"/>
    <property type="project" value="InterPro"/>
</dbReference>
<evidence type="ECO:0000256" key="2">
    <source>
        <dbReference type="ARBA" id="ARBA00023125"/>
    </source>
</evidence>
<dbReference type="PANTHER" id="PTHR33164">
    <property type="entry name" value="TRANSCRIPTIONAL REGULATOR, MARR FAMILY"/>
    <property type="match status" value="1"/>
</dbReference>
<name>A0A511V498_9BACL</name>
<evidence type="ECO:0000256" key="1">
    <source>
        <dbReference type="ARBA" id="ARBA00023015"/>
    </source>
</evidence>
<proteinExistence type="predicted"/>
<keyword evidence="3" id="KW-0804">Transcription</keyword>
<keyword evidence="1" id="KW-0805">Transcription regulation</keyword>
<keyword evidence="6" id="KW-1185">Reference proteome</keyword>
<organism evidence="5 6">
    <name type="scientific">Aneurinibacillus danicus</name>
    <dbReference type="NCBI Taxonomy" id="267746"/>
    <lineage>
        <taxon>Bacteria</taxon>
        <taxon>Bacillati</taxon>
        <taxon>Bacillota</taxon>
        <taxon>Bacilli</taxon>
        <taxon>Bacillales</taxon>
        <taxon>Paenibacillaceae</taxon>
        <taxon>Aneurinibacillus group</taxon>
        <taxon>Aneurinibacillus</taxon>
    </lineage>
</organism>
<dbReference type="PROSITE" id="PS50995">
    <property type="entry name" value="HTH_MARR_2"/>
    <property type="match status" value="1"/>
</dbReference>
<dbReference type="InterPro" id="IPR036388">
    <property type="entry name" value="WH-like_DNA-bd_sf"/>
</dbReference>
<dbReference type="InterPro" id="IPR039422">
    <property type="entry name" value="MarR/SlyA-like"/>
</dbReference>
<evidence type="ECO:0000313" key="5">
    <source>
        <dbReference type="EMBL" id="GEN33755.1"/>
    </source>
</evidence>
<evidence type="ECO:0000259" key="4">
    <source>
        <dbReference type="PROSITE" id="PS50995"/>
    </source>
</evidence>
<dbReference type="InterPro" id="IPR036390">
    <property type="entry name" value="WH_DNA-bd_sf"/>
</dbReference>
<gene>
    <name evidence="5" type="ORF">ADA01nite_12150</name>
</gene>
<keyword evidence="2" id="KW-0238">DNA-binding</keyword>
<dbReference type="PROSITE" id="PS01117">
    <property type="entry name" value="HTH_MARR_1"/>
    <property type="match status" value="1"/>
</dbReference>
<dbReference type="InterPro" id="IPR000835">
    <property type="entry name" value="HTH_MarR-typ"/>
</dbReference>
<reference evidence="5 6" key="1">
    <citation type="submission" date="2019-07" db="EMBL/GenBank/DDBJ databases">
        <title>Whole genome shotgun sequence of Aneurinibacillus danicus NBRC 102444.</title>
        <authorList>
            <person name="Hosoyama A."/>
            <person name="Uohara A."/>
            <person name="Ohji S."/>
            <person name="Ichikawa N."/>
        </authorList>
    </citation>
    <scope>NUCLEOTIDE SEQUENCE [LARGE SCALE GENOMIC DNA]</scope>
    <source>
        <strain evidence="5 6">NBRC 102444</strain>
    </source>
</reference>
<sequence>MLEDCIVFLLSKAQQRAYQTSKTILQPYGVTPVQYALLHLLWEKEGQHGAELGERLRLDSATITGLLDRLAHQGLVERKPDPKDRRVNRIYVTERGRTLEKSLTEAMKQSNQNILADFTEEETQLLKSMLVRLGFNEKKNE</sequence>
<evidence type="ECO:0000256" key="3">
    <source>
        <dbReference type="ARBA" id="ARBA00023163"/>
    </source>
</evidence>
<dbReference type="PRINTS" id="PR00598">
    <property type="entry name" value="HTHMARR"/>
</dbReference>
<dbReference type="PANTHER" id="PTHR33164:SF43">
    <property type="entry name" value="HTH-TYPE TRANSCRIPTIONAL REPRESSOR YETL"/>
    <property type="match status" value="1"/>
</dbReference>
<dbReference type="GO" id="GO:0003677">
    <property type="term" value="F:DNA binding"/>
    <property type="evidence" value="ECO:0007669"/>
    <property type="project" value="UniProtKB-KW"/>
</dbReference>
<dbReference type="SUPFAM" id="SSF46785">
    <property type="entry name" value="Winged helix' DNA-binding domain"/>
    <property type="match status" value="1"/>
</dbReference>
<dbReference type="Pfam" id="PF01047">
    <property type="entry name" value="MarR"/>
    <property type="match status" value="1"/>
</dbReference>
<feature type="domain" description="HTH marR-type" evidence="4">
    <location>
        <begin position="3"/>
        <end position="135"/>
    </location>
</feature>
<dbReference type="EMBL" id="BJXX01000052">
    <property type="protein sequence ID" value="GEN33755.1"/>
    <property type="molecule type" value="Genomic_DNA"/>
</dbReference>
<dbReference type="AlphaFoldDB" id="A0A511V498"/>
<protein>
    <submittedName>
        <fullName evidence="5">MarR family transcriptional regulator</fullName>
    </submittedName>
</protein>
<dbReference type="Gene3D" id="1.10.10.10">
    <property type="entry name" value="Winged helix-like DNA-binding domain superfamily/Winged helix DNA-binding domain"/>
    <property type="match status" value="1"/>
</dbReference>
<dbReference type="RefSeq" id="WP_246147240.1">
    <property type="nucleotide sequence ID" value="NZ_BJXX01000052.1"/>
</dbReference>
<dbReference type="InterPro" id="IPR023187">
    <property type="entry name" value="Tscrpt_reg_MarR-type_CS"/>
</dbReference>
<dbReference type="SMART" id="SM00347">
    <property type="entry name" value="HTH_MARR"/>
    <property type="match status" value="1"/>
</dbReference>